<evidence type="ECO:0000313" key="3">
    <source>
        <dbReference type="EMBL" id="CAB4178632.1"/>
    </source>
</evidence>
<reference evidence="3" key="1">
    <citation type="submission" date="2020-05" db="EMBL/GenBank/DDBJ databases">
        <authorList>
            <person name="Chiriac C."/>
            <person name="Salcher M."/>
            <person name="Ghai R."/>
            <person name="Kavagutti S V."/>
        </authorList>
    </citation>
    <scope>NUCLEOTIDE SEQUENCE</scope>
</reference>
<evidence type="ECO:0000313" key="1">
    <source>
        <dbReference type="EMBL" id="CAB4166781.1"/>
    </source>
</evidence>
<protein>
    <submittedName>
        <fullName evidence="3">HNHc domain containing protein</fullName>
    </submittedName>
</protein>
<gene>
    <name evidence="3" type="ORF">UFOVP1019_33</name>
    <name evidence="4" type="ORF">UFOVP1618_7</name>
    <name evidence="1" type="ORF">UFOVP846_53</name>
    <name evidence="2" type="ORF">UFOVP940_35</name>
</gene>
<evidence type="ECO:0000313" key="2">
    <source>
        <dbReference type="EMBL" id="CAB4173171.1"/>
    </source>
</evidence>
<name>A0A6J5Q574_9CAUD</name>
<dbReference type="EMBL" id="LR796891">
    <property type="protein sequence ID" value="CAB4173171.1"/>
    <property type="molecule type" value="Genomic_DNA"/>
</dbReference>
<accession>A0A6J5Q574</accession>
<proteinExistence type="predicted"/>
<dbReference type="CDD" id="cd00085">
    <property type="entry name" value="HNHc"/>
    <property type="match status" value="1"/>
</dbReference>
<evidence type="ECO:0000313" key="4">
    <source>
        <dbReference type="EMBL" id="CAB4219460.1"/>
    </source>
</evidence>
<dbReference type="EMBL" id="LR797482">
    <property type="protein sequence ID" value="CAB4219460.1"/>
    <property type="molecule type" value="Genomic_DNA"/>
</dbReference>
<dbReference type="EMBL" id="LR796779">
    <property type="protein sequence ID" value="CAB4166781.1"/>
    <property type="molecule type" value="Genomic_DNA"/>
</dbReference>
<dbReference type="InterPro" id="IPR003615">
    <property type="entry name" value="HNH_nuc"/>
</dbReference>
<sequence>MATYWEKLQDPRWQKRRLEAMQTKDFSCEVCGDSESNLHVHHKEYFRYLSPWEYNDGQLAVLCDKCHFNFHSHVDSLKLICSYIPMQKREILAVLLGGLMDFQYESLLECCDIKDSKSLQLMYKKGIQAKKVFGKNDN</sequence>
<organism evidence="3">
    <name type="scientific">uncultured Caudovirales phage</name>
    <dbReference type="NCBI Taxonomy" id="2100421"/>
    <lineage>
        <taxon>Viruses</taxon>
        <taxon>Duplodnaviria</taxon>
        <taxon>Heunggongvirae</taxon>
        <taxon>Uroviricota</taxon>
        <taxon>Caudoviricetes</taxon>
        <taxon>Peduoviridae</taxon>
        <taxon>Maltschvirus</taxon>
        <taxon>Maltschvirus maltsch</taxon>
    </lineage>
</organism>
<dbReference type="EMBL" id="LR796969">
    <property type="protein sequence ID" value="CAB4178632.1"/>
    <property type="molecule type" value="Genomic_DNA"/>
</dbReference>